<dbReference type="AlphaFoldDB" id="C0PNE7"/>
<dbReference type="EMBL" id="BT069816">
    <property type="protein sequence ID" value="ACN36713.1"/>
    <property type="molecule type" value="mRNA"/>
</dbReference>
<protein>
    <submittedName>
        <fullName evidence="1">Uncharacterized protein</fullName>
    </submittedName>
</protein>
<reference evidence="1" key="2">
    <citation type="submission" date="2012-06" db="EMBL/GenBank/DDBJ databases">
        <authorList>
            <person name="Yu Y."/>
            <person name="Currie J."/>
            <person name="Lomeli R."/>
            <person name="Angelova A."/>
            <person name="Collura K."/>
            <person name="Wissotski M."/>
            <person name="Campos D."/>
            <person name="Kudrna D."/>
            <person name="Golser W."/>
            <person name="Ashely E."/>
            <person name="Descour A."/>
            <person name="Fernandes J."/>
            <person name="Soderlund C."/>
            <person name="Walbot V."/>
        </authorList>
    </citation>
    <scope>NUCLEOTIDE SEQUENCE</scope>
    <source>
        <strain evidence="1">B73</strain>
    </source>
</reference>
<proteinExistence type="evidence at transcript level"/>
<name>C0PNE7_MAIZE</name>
<evidence type="ECO:0000313" key="1">
    <source>
        <dbReference type="EMBL" id="ACN36713.1"/>
    </source>
</evidence>
<accession>C0PNE7</accession>
<reference evidence="1" key="1">
    <citation type="journal article" date="2009" name="PLoS Genet.">
        <title>Sequencing, mapping, and analysis of 27,455 maize full-length cDNAs.</title>
        <authorList>
            <person name="Soderlund C."/>
            <person name="Descour A."/>
            <person name="Kudrna D."/>
            <person name="Bomhoff M."/>
            <person name="Boyd L."/>
            <person name="Currie J."/>
            <person name="Angelova A."/>
            <person name="Collura K."/>
            <person name="Wissotski M."/>
            <person name="Ashley E."/>
            <person name="Morrow D."/>
            <person name="Fernandes J."/>
            <person name="Walbot V."/>
            <person name="Yu Y."/>
        </authorList>
    </citation>
    <scope>NUCLEOTIDE SEQUENCE</scope>
    <source>
        <strain evidence="1">B73</strain>
    </source>
</reference>
<sequence length="77" mass="9091">MLTGRFLLVRHNLWQSYPHHVTRKYPKQSITLKPHSYTAYHHVQDIVYNQTIKPGTQQLQLHQPSFRQGLHSFTPGT</sequence>
<organism evidence="1">
    <name type="scientific">Zea mays</name>
    <name type="common">Maize</name>
    <dbReference type="NCBI Taxonomy" id="4577"/>
    <lineage>
        <taxon>Eukaryota</taxon>
        <taxon>Viridiplantae</taxon>
        <taxon>Streptophyta</taxon>
        <taxon>Embryophyta</taxon>
        <taxon>Tracheophyta</taxon>
        <taxon>Spermatophyta</taxon>
        <taxon>Magnoliopsida</taxon>
        <taxon>Liliopsida</taxon>
        <taxon>Poales</taxon>
        <taxon>Poaceae</taxon>
        <taxon>PACMAD clade</taxon>
        <taxon>Panicoideae</taxon>
        <taxon>Andropogonodae</taxon>
        <taxon>Andropogoneae</taxon>
        <taxon>Tripsacinae</taxon>
        <taxon>Zea</taxon>
    </lineage>
</organism>